<comment type="similarity">
    <text evidence="2">Belongs to the bacterial solute-binding protein 2 family.</text>
</comment>
<comment type="subcellular location">
    <subcellularLocation>
        <location evidence="1">Cell envelope</location>
    </subcellularLocation>
</comment>
<dbReference type="InterPro" id="IPR001761">
    <property type="entry name" value="Peripla_BP/Lac1_sug-bd_dom"/>
</dbReference>
<dbReference type="NCBIfam" id="TIGR02955">
    <property type="entry name" value="TMAO_TorT"/>
    <property type="match status" value="1"/>
</dbReference>
<reference evidence="6 7" key="1">
    <citation type="journal article" date="2000" name="Arch. Microbiol.">
        <title>Rhodobaca bogoriensis gen. nov. and sp. nov., an alkaliphilic purple nonsulfur bacterium from African Rift Valley soda lakes.</title>
        <authorList>
            <person name="Milford A.D."/>
            <person name="Achenbach L.A."/>
            <person name="Jung D.O."/>
            <person name="Madigan M.T."/>
        </authorList>
    </citation>
    <scope>NUCLEOTIDE SEQUENCE [LARGE SCALE GENOMIC DNA]</scope>
    <source>
        <strain evidence="6 7">2376</strain>
    </source>
</reference>
<evidence type="ECO:0000256" key="3">
    <source>
        <dbReference type="ARBA" id="ARBA00022729"/>
    </source>
</evidence>
<evidence type="ECO:0000256" key="2">
    <source>
        <dbReference type="ARBA" id="ARBA00007639"/>
    </source>
</evidence>
<evidence type="ECO:0000313" key="7">
    <source>
        <dbReference type="Proteomes" id="UP000529417"/>
    </source>
</evidence>
<gene>
    <name evidence="6" type="primary">torT</name>
    <name evidence="6" type="ORF">HUK65_15335</name>
</gene>
<feature type="chain" id="PRO_5031349467" evidence="4">
    <location>
        <begin position="26"/>
        <end position="368"/>
    </location>
</feature>
<dbReference type="SUPFAM" id="SSF53822">
    <property type="entry name" value="Periplasmic binding protein-like I"/>
    <property type="match status" value="1"/>
</dbReference>
<dbReference type="GO" id="GO:0030313">
    <property type="term" value="C:cell envelope"/>
    <property type="evidence" value="ECO:0007669"/>
    <property type="project" value="UniProtKB-SubCell"/>
</dbReference>
<keyword evidence="7" id="KW-1185">Reference proteome</keyword>
<dbReference type="PANTHER" id="PTHR46847">
    <property type="entry name" value="D-ALLOSE-BINDING PERIPLASMIC PROTEIN-RELATED"/>
    <property type="match status" value="1"/>
</dbReference>
<name>A0A7Z0KZF9_9RHOB</name>
<sequence>MKSAPYHRTLACVALVLGGAPCASAAGAGGWALERPVAQADGTMVQEPLEYVPLERAVRNWRLCILYPHIKDPYWLSVNYGMVEEARRLGVSFTLHEADGYPNRARQAEQIRACARSEADAIILGTVSFDGHTETVLDVAAQMPVIAVVNDIHPAGISAKAAVSWVEMGASAGRFLAERHPADTPPVRVAWFPGPYGAGWVGIIESGFHAAIAGSAVEIAGIYYGDTGRQDQILLVEQALEAHPGIDYIVGNGPSAEVAVSILRAQGLSDDIGIVSTYLSHAVFRGLQRGRILAAPTDFPVLQGRLGVEMAVRALQSELLVTEAGPSIVTVTPETVAEVGSLESLAPADFEAVFEFESTPVQGPAATD</sequence>
<comment type="caution">
    <text evidence="6">The sequence shown here is derived from an EMBL/GenBank/DDBJ whole genome shotgun (WGS) entry which is preliminary data.</text>
</comment>
<dbReference type="Pfam" id="PF00532">
    <property type="entry name" value="Peripla_BP_1"/>
    <property type="match status" value="1"/>
</dbReference>
<keyword evidence="3 4" id="KW-0732">Signal</keyword>
<evidence type="ECO:0000256" key="1">
    <source>
        <dbReference type="ARBA" id="ARBA00004196"/>
    </source>
</evidence>
<dbReference type="PANTHER" id="PTHR46847:SF1">
    <property type="entry name" value="D-ALLOSE-BINDING PERIPLASMIC PROTEIN-RELATED"/>
    <property type="match status" value="1"/>
</dbReference>
<evidence type="ECO:0000259" key="5">
    <source>
        <dbReference type="Pfam" id="PF00532"/>
    </source>
</evidence>
<dbReference type="NCBIfam" id="NF008185">
    <property type="entry name" value="PRK10936.1"/>
    <property type="match status" value="1"/>
</dbReference>
<accession>A0A7Z0KZF9</accession>
<evidence type="ECO:0000313" key="6">
    <source>
        <dbReference type="EMBL" id="NYS26359.1"/>
    </source>
</evidence>
<dbReference type="CDD" id="cd06306">
    <property type="entry name" value="PBP1_TorT-like"/>
    <property type="match status" value="1"/>
</dbReference>
<dbReference type="AlphaFoldDB" id="A0A7Z0KZF9"/>
<dbReference type="InterPro" id="IPR028082">
    <property type="entry name" value="Peripla_BP_I"/>
</dbReference>
<protein>
    <submittedName>
        <fullName evidence="6">TMAO reductase system periplasmic protein TorT</fullName>
    </submittedName>
</protein>
<dbReference type="EMBL" id="JACBXS010000042">
    <property type="protein sequence ID" value="NYS26359.1"/>
    <property type="molecule type" value="Genomic_DNA"/>
</dbReference>
<dbReference type="Proteomes" id="UP000529417">
    <property type="component" value="Unassembled WGS sequence"/>
</dbReference>
<feature type="domain" description="Periplasmic binding protein/LacI sugar binding" evidence="5">
    <location>
        <begin position="60"/>
        <end position="297"/>
    </location>
</feature>
<dbReference type="InterPro" id="IPR014301">
    <property type="entry name" value="TMAO_TorT"/>
</dbReference>
<feature type="signal peptide" evidence="4">
    <location>
        <begin position="1"/>
        <end position="25"/>
    </location>
</feature>
<dbReference type="Gene3D" id="3.40.50.2300">
    <property type="match status" value="2"/>
</dbReference>
<proteinExistence type="inferred from homology"/>
<evidence type="ECO:0000256" key="4">
    <source>
        <dbReference type="SAM" id="SignalP"/>
    </source>
</evidence>
<dbReference type="RefSeq" id="WP_179907157.1">
    <property type="nucleotide sequence ID" value="NZ_JACBXS010000042.1"/>
</dbReference>
<organism evidence="6 7">
    <name type="scientific">Rhabdonatronobacter sediminivivens</name>
    <dbReference type="NCBI Taxonomy" id="2743469"/>
    <lineage>
        <taxon>Bacteria</taxon>
        <taxon>Pseudomonadati</taxon>
        <taxon>Pseudomonadota</taxon>
        <taxon>Alphaproteobacteria</taxon>
        <taxon>Rhodobacterales</taxon>
        <taxon>Paracoccaceae</taxon>
        <taxon>Rhabdonatronobacter</taxon>
    </lineage>
</organism>